<comment type="caution">
    <text evidence="2">The sequence shown here is derived from an EMBL/GenBank/DDBJ whole genome shotgun (WGS) entry which is preliminary data.</text>
</comment>
<sequence>MVAPSECKEGYSRDRRVAEHYAEQEDYEPETEARDEVAEAQAEDPDAFLVGSALLLLTSWTRPAITSPNIWSVAATKTKSAV</sequence>
<feature type="compositionally biased region" description="Basic and acidic residues" evidence="1">
    <location>
        <begin position="1"/>
        <end position="23"/>
    </location>
</feature>
<evidence type="ECO:0000313" key="2">
    <source>
        <dbReference type="EMBL" id="PSO08601.1"/>
    </source>
</evidence>
<evidence type="ECO:0000256" key="1">
    <source>
        <dbReference type="SAM" id="MobiDB-lite"/>
    </source>
</evidence>
<protein>
    <submittedName>
        <fullName evidence="2">Uncharacterized protein</fullName>
    </submittedName>
</protein>
<organism evidence="2 3">
    <name type="scientific">Candidatus Marsarchaeota G2 archaeon BE_D</name>
    <dbReference type="NCBI Taxonomy" id="1978158"/>
    <lineage>
        <taxon>Archaea</taxon>
        <taxon>Candidatus Marsarchaeota</taxon>
        <taxon>Candidatus Marsarchaeota group 2</taxon>
    </lineage>
</organism>
<evidence type="ECO:0000313" key="3">
    <source>
        <dbReference type="Proteomes" id="UP000242015"/>
    </source>
</evidence>
<feature type="region of interest" description="Disordered" evidence="1">
    <location>
        <begin position="1"/>
        <end position="43"/>
    </location>
</feature>
<gene>
    <name evidence="2" type="ORF">B9Q04_04685</name>
</gene>
<dbReference type="EMBL" id="NEXF01000069">
    <property type="protein sequence ID" value="PSO08601.1"/>
    <property type="molecule type" value="Genomic_DNA"/>
</dbReference>
<accession>A0A2R6CCN0</accession>
<dbReference type="Proteomes" id="UP000242015">
    <property type="component" value="Unassembled WGS sequence"/>
</dbReference>
<reference evidence="2 3" key="1">
    <citation type="submission" date="2017-04" db="EMBL/GenBank/DDBJ databases">
        <title>Novel microbial lineages endemic to geothermal iron-oxide mats fill important gaps in the evolutionary history of Archaea.</title>
        <authorList>
            <person name="Jay Z.J."/>
            <person name="Beam J.P."/>
            <person name="Dlakic M."/>
            <person name="Rusch D.B."/>
            <person name="Kozubal M.A."/>
            <person name="Inskeep W.P."/>
        </authorList>
    </citation>
    <scope>NUCLEOTIDE SEQUENCE [LARGE SCALE GENOMIC DNA]</scope>
    <source>
        <strain evidence="2">BE_D</strain>
    </source>
</reference>
<proteinExistence type="predicted"/>
<name>A0A2R6CCN0_9ARCH</name>
<dbReference type="AlphaFoldDB" id="A0A2R6CCN0"/>